<reference evidence="9" key="1">
    <citation type="journal article" date="2014" name="PLoS ONE">
        <title>Transcriptome-Based Identification of ABC Transporters in the Western Tarnished Plant Bug Lygus hesperus.</title>
        <authorList>
            <person name="Hull J.J."/>
            <person name="Chaney K."/>
            <person name="Geib S.M."/>
            <person name="Fabrick J.A."/>
            <person name="Brent C.S."/>
            <person name="Walsh D."/>
            <person name="Lavine L.C."/>
        </authorList>
    </citation>
    <scope>NUCLEOTIDE SEQUENCE</scope>
</reference>
<dbReference type="Pfam" id="PF07716">
    <property type="entry name" value="bZIP_2"/>
    <property type="match status" value="1"/>
</dbReference>
<keyword evidence="2" id="KW-0805">Transcription regulation</keyword>
<keyword evidence="3" id="KW-0238">DNA-binding</keyword>
<dbReference type="GO" id="GO:0000977">
    <property type="term" value="F:RNA polymerase II transcription regulatory region sequence-specific DNA binding"/>
    <property type="evidence" value="ECO:0007669"/>
    <property type="project" value="TreeGrafter"/>
</dbReference>
<dbReference type="PANTHER" id="PTHR46542:SF1">
    <property type="entry name" value="X-BOX BINDING PROTEIN 1"/>
    <property type="match status" value="1"/>
</dbReference>
<dbReference type="GO" id="GO:0000981">
    <property type="term" value="F:DNA-binding transcription factor activity, RNA polymerase II-specific"/>
    <property type="evidence" value="ECO:0007669"/>
    <property type="project" value="TreeGrafter"/>
</dbReference>
<dbReference type="CDD" id="cd14691">
    <property type="entry name" value="bZIP_XBP1"/>
    <property type="match status" value="1"/>
</dbReference>
<evidence type="ECO:0000256" key="6">
    <source>
        <dbReference type="ARBA" id="ARBA00040165"/>
    </source>
</evidence>
<feature type="region of interest" description="Disordered" evidence="7">
    <location>
        <begin position="203"/>
        <end position="229"/>
    </location>
</feature>
<dbReference type="GO" id="GO:0005634">
    <property type="term" value="C:nucleus"/>
    <property type="evidence" value="ECO:0007669"/>
    <property type="project" value="TreeGrafter"/>
</dbReference>
<keyword evidence="4" id="KW-0804">Transcription</keyword>
<feature type="region of interest" description="Disordered" evidence="7">
    <location>
        <begin position="112"/>
        <end position="158"/>
    </location>
</feature>
<evidence type="ECO:0000259" key="8">
    <source>
        <dbReference type="PROSITE" id="PS50217"/>
    </source>
</evidence>
<dbReference type="InterPro" id="IPR004827">
    <property type="entry name" value="bZIP"/>
</dbReference>
<gene>
    <name evidence="9" type="primary">XBP1</name>
    <name evidence="9" type="ORF">CM83_52983</name>
</gene>
<proteinExistence type="predicted"/>
<evidence type="ECO:0000256" key="1">
    <source>
        <dbReference type="ARBA" id="ARBA00022843"/>
    </source>
</evidence>
<name>A0A0A9Y484_LYGHE</name>
<feature type="non-terminal residue" evidence="9">
    <location>
        <position position="1"/>
    </location>
</feature>
<evidence type="ECO:0000256" key="7">
    <source>
        <dbReference type="SAM" id="MobiDB-lite"/>
    </source>
</evidence>
<evidence type="ECO:0000256" key="2">
    <source>
        <dbReference type="ARBA" id="ARBA00023015"/>
    </source>
</evidence>
<dbReference type="EMBL" id="GBHO01015742">
    <property type="protein sequence ID" value="JAG27862.1"/>
    <property type="molecule type" value="Transcribed_RNA"/>
</dbReference>
<dbReference type="SUPFAM" id="SSF57959">
    <property type="entry name" value="Leucine zipper domain"/>
    <property type="match status" value="1"/>
</dbReference>
<feature type="domain" description="BZIP" evidence="8">
    <location>
        <begin position="136"/>
        <end position="199"/>
    </location>
</feature>
<dbReference type="SMART" id="SM00338">
    <property type="entry name" value="BRLZ"/>
    <property type="match status" value="1"/>
</dbReference>
<evidence type="ECO:0000256" key="3">
    <source>
        <dbReference type="ARBA" id="ARBA00023125"/>
    </source>
</evidence>
<dbReference type="AlphaFoldDB" id="A0A0A9Y484"/>
<dbReference type="PANTHER" id="PTHR46542">
    <property type="entry name" value="X-BOX BINDING PROTEIN 1"/>
    <property type="match status" value="1"/>
</dbReference>
<dbReference type="Gene3D" id="1.20.5.170">
    <property type="match status" value="1"/>
</dbReference>
<evidence type="ECO:0000313" key="9">
    <source>
        <dbReference type="EMBL" id="JAG27862.1"/>
    </source>
</evidence>
<dbReference type="InterPro" id="IPR046347">
    <property type="entry name" value="bZIP_sf"/>
</dbReference>
<dbReference type="PROSITE" id="PS50217">
    <property type="entry name" value="BZIP"/>
    <property type="match status" value="1"/>
</dbReference>
<accession>A0A0A9Y484</accession>
<dbReference type="InterPro" id="IPR052470">
    <property type="entry name" value="ER_Stress-Reg_TF"/>
</dbReference>
<sequence>PPTHSSPHVPSTSHVFRLRSSSSGHFVFAQFCRGSCRSKNVSVLFIFFWFLSGSEDVLASSHLTKKSFVFPVKMVATKFCRPRLMIKPEKDKIREMMIASVNNYAYAISLGNGEENQQTSPPPPRKRRRLDNLTPEEKMRRKKLKNREAAQTSRDKKKAYVTHLEETLKALREENKRLAYQMMIVAEEKDELARKNETLEKELKAATAGGSGSRPAAPLNPLQKDHPRPPTVLSVTLPWTMLTLMWTLRTSNGSMTSPVLPLTSKSWEKWPTAYLKKPSNLRMKKRPERWWGPSKKTWNPLAHPSRPPKTNPLLTS</sequence>
<feature type="region of interest" description="Disordered" evidence="7">
    <location>
        <begin position="283"/>
        <end position="316"/>
    </location>
</feature>
<evidence type="ECO:0000256" key="4">
    <source>
        <dbReference type="ARBA" id="ARBA00023163"/>
    </source>
</evidence>
<protein>
    <recommendedName>
        <fullName evidence="6">X-box-binding protein 1</fullName>
    </recommendedName>
</protein>
<dbReference type="PROSITE" id="PS00036">
    <property type="entry name" value="BZIP_BASIC"/>
    <property type="match status" value="1"/>
</dbReference>
<evidence type="ECO:0000256" key="5">
    <source>
        <dbReference type="ARBA" id="ARBA00023242"/>
    </source>
</evidence>
<reference evidence="9" key="2">
    <citation type="submission" date="2014-07" db="EMBL/GenBank/DDBJ databases">
        <authorList>
            <person name="Hull J."/>
        </authorList>
    </citation>
    <scope>NUCLEOTIDE SEQUENCE</scope>
</reference>
<keyword evidence="5" id="KW-0539">Nucleus</keyword>
<keyword evidence="1" id="KW-0832">Ubl conjugation</keyword>
<organism evidence="9">
    <name type="scientific">Lygus hesperus</name>
    <name type="common">Western plant bug</name>
    <dbReference type="NCBI Taxonomy" id="30085"/>
    <lineage>
        <taxon>Eukaryota</taxon>
        <taxon>Metazoa</taxon>
        <taxon>Ecdysozoa</taxon>
        <taxon>Arthropoda</taxon>
        <taxon>Hexapoda</taxon>
        <taxon>Insecta</taxon>
        <taxon>Pterygota</taxon>
        <taxon>Neoptera</taxon>
        <taxon>Paraneoptera</taxon>
        <taxon>Hemiptera</taxon>
        <taxon>Heteroptera</taxon>
        <taxon>Panheteroptera</taxon>
        <taxon>Cimicomorpha</taxon>
        <taxon>Miridae</taxon>
        <taxon>Mirini</taxon>
        <taxon>Lygus</taxon>
    </lineage>
</organism>